<keyword evidence="1" id="KW-1133">Transmembrane helix</keyword>
<protein>
    <submittedName>
        <fullName evidence="2">Uncharacterized protein</fullName>
    </submittedName>
</protein>
<feature type="transmembrane region" description="Helical" evidence="1">
    <location>
        <begin position="6"/>
        <end position="26"/>
    </location>
</feature>
<keyword evidence="1" id="KW-0472">Membrane</keyword>
<dbReference type="Proteomes" id="UP001195483">
    <property type="component" value="Unassembled WGS sequence"/>
</dbReference>
<reference evidence="2" key="3">
    <citation type="submission" date="2023-05" db="EMBL/GenBank/DDBJ databases">
        <authorList>
            <person name="Smith C.H."/>
        </authorList>
    </citation>
    <scope>NUCLEOTIDE SEQUENCE</scope>
    <source>
        <strain evidence="2">CHS0354</strain>
        <tissue evidence="2">Mantle</tissue>
    </source>
</reference>
<accession>A0AAE0TEK3</accession>
<keyword evidence="1" id="KW-0812">Transmembrane</keyword>
<comment type="caution">
    <text evidence="2">The sequence shown here is derived from an EMBL/GenBank/DDBJ whole genome shotgun (WGS) entry which is preliminary data.</text>
</comment>
<reference evidence="2" key="2">
    <citation type="journal article" date="2021" name="Genome Biol. Evol.">
        <title>Developing a high-quality reference genome for a parasitic bivalve with doubly uniparental inheritance (Bivalvia: Unionida).</title>
        <authorList>
            <person name="Smith C.H."/>
        </authorList>
    </citation>
    <scope>NUCLEOTIDE SEQUENCE</scope>
    <source>
        <strain evidence="2">CHS0354</strain>
        <tissue evidence="2">Mantle</tissue>
    </source>
</reference>
<reference evidence="2" key="1">
    <citation type="journal article" date="2021" name="Genome Biol. Evol.">
        <title>A High-Quality Reference Genome for a Parasitic Bivalve with Doubly Uniparental Inheritance (Bivalvia: Unionida).</title>
        <authorList>
            <person name="Smith C.H."/>
        </authorList>
    </citation>
    <scope>NUCLEOTIDE SEQUENCE</scope>
    <source>
        <strain evidence="2">CHS0354</strain>
    </source>
</reference>
<proteinExistence type="predicted"/>
<evidence type="ECO:0000313" key="2">
    <source>
        <dbReference type="EMBL" id="KAK3608524.1"/>
    </source>
</evidence>
<feature type="transmembrane region" description="Helical" evidence="1">
    <location>
        <begin position="47"/>
        <end position="72"/>
    </location>
</feature>
<organism evidence="2 3">
    <name type="scientific">Potamilus streckersoni</name>
    <dbReference type="NCBI Taxonomy" id="2493646"/>
    <lineage>
        <taxon>Eukaryota</taxon>
        <taxon>Metazoa</taxon>
        <taxon>Spiralia</taxon>
        <taxon>Lophotrochozoa</taxon>
        <taxon>Mollusca</taxon>
        <taxon>Bivalvia</taxon>
        <taxon>Autobranchia</taxon>
        <taxon>Heteroconchia</taxon>
        <taxon>Palaeoheterodonta</taxon>
        <taxon>Unionida</taxon>
        <taxon>Unionoidea</taxon>
        <taxon>Unionidae</taxon>
        <taxon>Ambleminae</taxon>
        <taxon>Lampsilini</taxon>
        <taxon>Potamilus</taxon>
    </lineage>
</organism>
<dbReference type="EMBL" id="JAEAOA010000646">
    <property type="protein sequence ID" value="KAK3608524.1"/>
    <property type="molecule type" value="Genomic_DNA"/>
</dbReference>
<gene>
    <name evidence="2" type="ORF">CHS0354_010379</name>
</gene>
<evidence type="ECO:0000256" key="1">
    <source>
        <dbReference type="SAM" id="Phobius"/>
    </source>
</evidence>
<name>A0AAE0TEK3_9BIVA</name>
<evidence type="ECO:0000313" key="3">
    <source>
        <dbReference type="Proteomes" id="UP001195483"/>
    </source>
</evidence>
<dbReference type="AlphaFoldDB" id="A0AAE0TEK3"/>
<keyword evidence="3" id="KW-1185">Reference proteome</keyword>
<sequence>MEPSPVIIGISALVFLVPKMTLHVSLQNPKIRISEANATRASFRTMAIFIALTVREATVLAVGIVVLTNFMAATGLPRVWPGRYHPVGYNIVQEKPAVLIQCISRFSFPAEVPITDDFSQRSVQLFSLYYLKLMTVSDIRAISERLVADFEQVPIRVGQHKMPRLLGWSEYRELV</sequence>